<dbReference type="InterPro" id="IPR028081">
    <property type="entry name" value="Leu-bd"/>
</dbReference>
<dbReference type="Gene3D" id="3.40.50.2300">
    <property type="match status" value="2"/>
</dbReference>
<dbReference type="Proteomes" id="UP000661435">
    <property type="component" value="Unassembled WGS sequence"/>
</dbReference>
<dbReference type="CDD" id="cd06337">
    <property type="entry name" value="PBP1_ABC_ligand_binding-like"/>
    <property type="match status" value="1"/>
</dbReference>
<evidence type="ECO:0000256" key="2">
    <source>
        <dbReference type="ARBA" id="ARBA00022729"/>
    </source>
</evidence>
<dbReference type="Pfam" id="PF13458">
    <property type="entry name" value="Peripla_BP_6"/>
    <property type="match status" value="1"/>
</dbReference>
<proteinExistence type="inferred from homology"/>
<dbReference type="PROSITE" id="PS51257">
    <property type="entry name" value="PROKAR_LIPOPROTEIN"/>
    <property type="match status" value="1"/>
</dbReference>
<comment type="caution">
    <text evidence="5">The sequence shown here is derived from an EMBL/GenBank/DDBJ whole genome shotgun (WGS) entry which is preliminary data.</text>
</comment>
<evidence type="ECO:0000313" key="5">
    <source>
        <dbReference type="EMBL" id="MBC5732549.1"/>
    </source>
</evidence>
<dbReference type="PANTHER" id="PTHR30483:SF6">
    <property type="entry name" value="PERIPLASMIC BINDING PROTEIN OF ABC TRANSPORTER FOR NATURAL AMINO ACIDS"/>
    <property type="match status" value="1"/>
</dbReference>
<feature type="chain" id="PRO_5039038590" evidence="3">
    <location>
        <begin position="20"/>
        <end position="435"/>
    </location>
</feature>
<keyword evidence="6" id="KW-1185">Reference proteome</keyword>
<dbReference type="InterPro" id="IPR028082">
    <property type="entry name" value="Peripla_BP_I"/>
</dbReference>
<evidence type="ECO:0000256" key="3">
    <source>
        <dbReference type="SAM" id="SignalP"/>
    </source>
</evidence>
<dbReference type="EMBL" id="JACOPP010000002">
    <property type="protein sequence ID" value="MBC5732549.1"/>
    <property type="molecule type" value="Genomic_DNA"/>
</dbReference>
<evidence type="ECO:0000256" key="1">
    <source>
        <dbReference type="ARBA" id="ARBA00010062"/>
    </source>
</evidence>
<comment type="similarity">
    <text evidence="1">Belongs to the leucine-binding protein family.</text>
</comment>
<dbReference type="AlphaFoldDB" id="A0A8J6JC82"/>
<evidence type="ECO:0000313" key="6">
    <source>
        <dbReference type="Proteomes" id="UP000661435"/>
    </source>
</evidence>
<keyword evidence="2 3" id="KW-0732">Signal</keyword>
<dbReference type="InterPro" id="IPR051010">
    <property type="entry name" value="BCAA_transport"/>
</dbReference>
<organism evidence="5 6">
    <name type="scientific">Lawsonibacter hominis</name>
    <dbReference type="NCBI Taxonomy" id="2763053"/>
    <lineage>
        <taxon>Bacteria</taxon>
        <taxon>Bacillati</taxon>
        <taxon>Bacillota</taxon>
        <taxon>Clostridia</taxon>
        <taxon>Eubacteriales</taxon>
        <taxon>Oscillospiraceae</taxon>
        <taxon>Lawsonibacter</taxon>
    </lineage>
</organism>
<reference evidence="5" key="1">
    <citation type="submission" date="2020-08" db="EMBL/GenBank/DDBJ databases">
        <title>Genome public.</title>
        <authorList>
            <person name="Liu C."/>
            <person name="Sun Q."/>
        </authorList>
    </citation>
    <scope>NUCLEOTIDE SEQUENCE</scope>
    <source>
        <strain evidence="5">NSJ-51</strain>
    </source>
</reference>
<dbReference type="SUPFAM" id="SSF53822">
    <property type="entry name" value="Periplasmic binding protein-like I"/>
    <property type="match status" value="1"/>
</dbReference>
<feature type="domain" description="Leucine-binding protein" evidence="4">
    <location>
        <begin position="44"/>
        <end position="392"/>
    </location>
</feature>
<name>A0A8J6JC82_9FIRM</name>
<gene>
    <name evidence="5" type="ORF">H8S57_02255</name>
</gene>
<sequence length="435" mass="46214">MRRGAAVLLCLALAFTLSACRPRGPEPAPSGKAEDGSWIFDDTVLVGRVVPLTGTLASFGQGTPYVEQTAIDAVNEQGGVVLDGKRCRLELIYADSGSDVAGAGAAALELIERGADIMIVSHTADTVSPVSAVCERAGIACISVDAPASAWVLGGPYQNSWHTFFDNEREMLCFLDAWEQIDSNKTVGLLTANDSEGIEITTFITEFAAAKGYTIVDPGRYAIGMEDYSATVEAFAAAPCDIILGVMTTADFSAFWSECLSAGYRPKMCTVAKSCLFAADVEAMGEAANGLITEVWWRSDFPYTSSINGWSCQELAEDYRTRFDPALTDAPPTVGYKHANVEILYDILKRAGSLELDAINAAAEETGLDTVVGYVSFNEEHVSVMPCVTGQWVMGADGTYRQEIVGNYLIPEIPVTADIIPIPGPAGTGEEGAAS</sequence>
<protein>
    <submittedName>
        <fullName evidence="5">ABC transporter substrate-binding protein</fullName>
    </submittedName>
</protein>
<dbReference type="RefSeq" id="WP_186906448.1">
    <property type="nucleotide sequence ID" value="NZ_JACOPP010000002.1"/>
</dbReference>
<evidence type="ECO:0000259" key="4">
    <source>
        <dbReference type="Pfam" id="PF13458"/>
    </source>
</evidence>
<accession>A0A8J6JC82</accession>
<feature type="signal peptide" evidence="3">
    <location>
        <begin position="1"/>
        <end position="19"/>
    </location>
</feature>
<dbReference type="PANTHER" id="PTHR30483">
    <property type="entry name" value="LEUCINE-SPECIFIC-BINDING PROTEIN"/>
    <property type="match status" value="1"/>
</dbReference>